<dbReference type="Gene3D" id="3.40.50.300">
    <property type="entry name" value="P-loop containing nucleotide triphosphate hydrolases"/>
    <property type="match status" value="1"/>
</dbReference>
<dbReference type="HOGENOM" id="CLU_409327_0_0_11"/>
<dbReference type="EMBL" id="AP010968">
    <property type="protein sequence ID" value="BAJ33420.1"/>
    <property type="molecule type" value="Genomic_DNA"/>
</dbReference>
<evidence type="ECO:0000313" key="2">
    <source>
        <dbReference type="EMBL" id="BAJ25858.1"/>
    </source>
</evidence>
<dbReference type="AlphaFoldDB" id="E4MYW5"/>
<evidence type="ECO:0008006" key="5">
    <source>
        <dbReference type="Google" id="ProtNLM"/>
    </source>
</evidence>
<feature type="coiled-coil region" evidence="1">
    <location>
        <begin position="341"/>
        <end position="368"/>
    </location>
</feature>
<reference evidence="2 4" key="1">
    <citation type="journal article" date="2010" name="DNA Res.">
        <title>Genome sequence of Kitasatospora setae NBRC 14216T: an evolutionary snapshot of the family Streptomycetaceae.</title>
        <authorList>
            <person name="Ichikawa N."/>
            <person name="Oguchi A."/>
            <person name="Ikeda H."/>
            <person name="Ishikawa J."/>
            <person name="Kitani S."/>
            <person name="Watanabe Y."/>
            <person name="Nakamura S."/>
            <person name="Katano Y."/>
            <person name="Kishi E."/>
            <person name="Sasagawa M."/>
            <person name="Ankai A."/>
            <person name="Fukui S."/>
            <person name="Hashimoto Y."/>
            <person name="Kamata S."/>
            <person name="Otoguro M."/>
            <person name="Tanikawa S."/>
            <person name="Nihira T."/>
            <person name="Horinouchi S."/>
            <person name="Ohnishi Y."/>
            <person name="Hayakawa M."/>
            <person name="Kuzuyama T."/>
            <person name="Arisawa A."/>
            <person name="Nomoto F."/>
            <person name="Miura H."/>
            <person name="Takahashi Y."/>
            <person name="Fujita N."/>
        </authorList>
    </citation>
    <scope>NUCLEOTIDE SEQUENCE [LARGE SCALE GENOMIC DNA]</scope>
    <source>
        <strain evidence="4">ATCC 33774 / DSM 43861 / JCM 3304 / KCC A-0304 / NBRC 14216 / KM-6054</strain>
        <strain evidence="2">KM-6054</strain>
    </source>
</reference>
<evidence type="ECO:0000256" key="1">
    <source>
        <dbReference type="SAM" id="Coils"/>
    </source>
</evidence>
<keyword evidence="1" id="KW-0175">Coiled coil</keyword>
<evidence type="ECO:0000313" key="3">
    <source>
        <dbReference type="EMBL" id="BAJ33420.1"/>
    </source>
</evidence>
<feature type="coiled-coil region" evidence="1">
    <location>
        <begin position="398"/>
        <end position="452"/>
    </location>
</feature>
<dbReference type="KEGG" id="ksk:KSE_76700t"/>
<dbReference type="STRING" id="452652.KSE_00040t"/>
<proteinExistence type="predicted"/>
<gene>
    <name evidence="2" type="ordered locus">KSE_00040t</name>
    <name evidence="3" type="ordered locus">KSE_76700t</name>
</gene>
<dbReference type="eggNOG" id="COG0419">
    <property type="taxonomic scope" value="Bacteria"/>
</dbReference>
<dbReference type="InterPro" id="IPR027417">
    <property type="entry name" value="P-loop_NTPase"/>
</dbReference>
<dbReference type="KEGG" id="ksk:KSE_00040t"/>
<organism evidence="2 4">
    <name type="scientific">Kitasatospora setae (strain ATCC 33774 / DSM 43861 / JCM 3304 / KCC A-0304 / NBRC 14216 / KM-6054)</name>
    <name type="common">Streptomyces setae</name>
    <dbReference type="NCBI Taxonomy" id="452652"/>
    <lineage>
        <taxon>Bacteria</taxon>
        <taxon>Bacillati</taxon>
        <taxon>Actinomycetota</taxon>
        <taxon>Actinomycetes</taxon>
        <taxon>Kitasatosporales</taxon>
        <taxon>Streptomycetaceae</taxon>
        <taxon>Kitasatospora</taxon>
    </lineage>
</organism>
<dbReference type="PATRIC" id="fig|452652.3.peg.4"/>
<name>E4MYW5_KITSK</name>
<dbReference type="Proteomes" id="UP000007076">
    <property type="component" value="Chromosome"/>
</dbReference>
<protein>
    <recommendedName>
        <fullName evidence="5">Rad50/SbcC-type AAA domain-containing protein</fullName>
    </recommendedName>
</protein>
<evidence type="ECO:0000313" key="4">
    <source>
        <dbReference type="Proteomes" id="UP000007076"/>
    </source>
</evidence>
<sequence>MARQFSYEKLVLTSVNGVREVDLDHPVIGVFGPIDTGKTTLVDALAYPLGYSVDWRQVPKDRLISVTVVLRVEGMRIALRRGLGSRANLVELIDPRSGEVDETLVVKYDPSGKQRRVGDVLLELLGLAELFAPPEAVAVSSAGAGRLSFEHLYPLCYLSQDMVDGGELVRGGANSASSYKAVVELLLHLTDARTRILTARLKVLLDAVRPLQARVEHVKEFLAAARDEHALRQDLEESRRRVQETLVALEEFKGRQRAMTAEQDPLRCKVAEREAAAARCRSVAAEARAEVERMVGRVRGLQHRAQAGPRLVSPCPGCARDLTGRTVGDGFCGVCTERWDASRLQDLLRLAETELLAAEQAATAATKEQGRKEADLAAAQAELDAHLASRIGPAAGHLEQLAAAHASAKAQSAALEQELEPYARLRELQQELERAVGERDEVKQQLADHRASLSGRQVAVQEIEDFFRHIIDALQLPGDPGAAIDRSSYLPRVRRGPLSNVGHGVRTVLNVAYRMAFTSHALVTGATDLPTLLVIDSPRKNVGYGTDDQQLISRLYTHFLEHITAVREGTTVVRPSQVIIVDNDLPVGFRDRLHVIELSRENPLVP</sequence>
<dbReference type="RefSeq" id="WP_014133181.1">
    <property type="nucleotide sequence ID" value="NC_016109.1"/>
</dbReference>
<accession>E4MYW5</accession>
<keyword evidence="4" id="KW-1185">Reference proteome</keyword>
<dbReference type="SUPFAM" id="SSF52540">
    <property type="entry name" value="P-loop containing nucleoside triphosphate hydrolases"/>
    <property type="match status" value="1"/>
</dbReference>
<dbReference type="EMBL" id="AP010968">
    <property type="protein sequence ID" value="BAJ25858.1"/>
    <property type="molecule type" value="Genomic_DNA"/>
</dbReference>